<dbReference type="OrthoDB" id="1744168at2759"/>
<reference evidence="4" key="1">
    <citation type="journal article" date="2015" name="Nat. Plants">
        <title>Genome expansion of Arabis alpina linked with retrotransposition and reduced symmetric DNA methylation.</title>
        <authorList>
            <person name="Willing E.M."/>
            <person name="Rawat V."/>
            <person name="Mandakova T."/>
            <person name="Maumus F."/>
            <person name="James G.V."/>
            <person name="Nordstroem K.J."/>
            <person name="Becker C."/>
            <person name="Warthmann N."/>
            <person name="Chica C."/>
            <person name="Szarzynska B."/>
            <person name="Zytnicki M."/>
            <person name="Albani M.C."/>
            <person name="Kiefer C."/>
            <person name="Bergonzi S."/>
            <person name="Castaings L."/>
            <person name="Mateos J.L."/>
            <person name="Berns M.C."/>
            <person name="Bujdoso N."/>
            <person name="Piofczyk T."/>
            <person name="de Lorenzo L."/>
            <person name="Barrero-Sicilia C."/>
            <person name="Mateos I."/>
            <person name="Piednoel M."/>
            <person name="Hagmann J."/>
            <person name="Chen-Min-Tao R."/>
            <person name="Iglesias-Fernandez R."/>
            <person name="Schuster S.C."/>
            <person name="Alonso-Blanco C."/>
            <person name="Roudier F."/>
            <person name="Carbonero P."/>
            <person name="Paz-Ares J."/>
            <person name="Davis S.J."/>
            <person name="Pecinka A."/>
            <person name="Quesneville H."/>
            <person name="Colot V."/>
            <person name="Lysak M.A."/>
            <person name="Weigel D."/>
            <person name="Coupland G."/>
            <person name="Schneeberger K."/>
        </authorList>
    </citation>
    <scope>NUCLEOTIDE SEQUENCE [LARGE SCALE GENOMIC DNA]</scope>
    <source>
        <strain evidence="4">cv. Pajares</strain>
    </source>
</reference>
<sequence length="409" mass="47007">METRLVTIEYIQYHQSRNIKEAEQDIIDANYKIEDQWNHHEWLINKAKQNVEELTTHLNTVAINAYQAKKGVSDGVVTQKKLRLGVKNLETDSRSTIQTLNAVEHRQEDLMEKITTIEEDSKAVTNVMKKLDDRLQTIEETKKFFNSEKEDSKSLVNCYTITMLEDDDDASSSDELPPTITFDEAWRMNPSLRRCFTRIQEDEIEIEELFDEARNPQKFLRVLSKIRDPVAFNITCSLKEFVFDDALCDSGAGVNVLSEFVIKMLKITKLRPSNMRIALANGSPTQSLGELLSFSMRIDNCIIPVDFEVASMNVDITPFVLGRPFLAIAGAIMEYPLQRISFANIDKHVYYYGAPPGFRSKQTRYLPMEKKEVPVEHPRRFNDKDDESDQGLHQQAKGNLKPLKDPSTF</sequence>
<dbReference type="InterPro" id="IPR021109">
    <property type="entry name" value="Peptidase_aspartic_dom_sf"/>
</dbReference>
<name>A0A087GPT4_ARAAL</name>
<evidence type="ECO:0000313" key="4">
    <source>
        <dbReference type="Proteomes" id="UP000029120"/>
    </source>
</evidence>
<dbReference type="AlphaFoldDB" id="A0A087GPT4"/>
<dbReference type="PANTHER" id="PTHR33067:SF31">
    <property type="entry name" value="RNA-DIRECTED DNA POLYMERASE"/>
    <property type="match status" value="1"/>
</dbReference>
<feature type="coiled-coil region" evidence="1">
    <location>
        <begin position="100"/>
        <end position="148"/>
    </location>
</feature>
<dbReference type="OMA" id="FANIDKH"/>
<proteinExistence type="predicted"/>
<dbReference type="Gene3D" id="2.40.70.10">
    <property type="entry name" value="Acid Proteases"/>
    <property type="match status" value="1"/>
</dbReference>
<evidence type="ECO:0000256" key="2">
    <source>
        <dbReference type="SAM" id="MobiDB-lite"/>
    </source>
</evidence>
<accession>A0A087GPT4</accession>
<dbReference type="Proteomes" id="UP000029120">
    <property type="component" value="Chromosome 6"/>
</dbReference>
<evidence type="ECO:0008006" key="5">
    <source>
        <dbReference type="Google" id="ProtNLM"/>
    </source>
</evidence>
<dbReference type="CDD" id="cd00303">
    <property type="entry name" value="retropepsin_like"/>
    <property type="match status" value="1"/>
</dbReference>
<evidence type="ECO:0000256" key="1">
    <source>
        <dbReference type="SAM" id="Coils"/>
    </source>
</evidence>
<gene>
    <name evidence="3" type="ordered locus">AALP_Aa6g171600</name>
</gene>
<dbReference type="Gramene" id="KFK31886">
    <property type="protein sequence ID" value="KFK31886"/>
    <property type="gene ID" value="AALP_AA6G171600"/>
</dbReference>
<feature type="compositionally biased region" description="Basic and acidic residues" evidence="2">
    <location>
        <begin position="367"/>
        <end position="383"/>
    </location>
</feature>
<keyword evidence="4" id="KW-1185">Reference proteome</keyword>
<dbReference type="eggNOG" id="KOG0017">
    <property type="taxonomic scope" value="Eukaryota"/>
</dbReference>
<dbReference type="EMBL" id="CM002874">
    <property type="protein sequence ID" value="KFK31886.1"/>
    <property type="molecule type" value="Genomic_DNA"/>
</dbReference>
<keyword evidence="1" id="KW-0175">Coiled coil</keyword>
<protein>
    <recommendedName>
        <fullName evidence="5">Aspartic peptidase DDI1-type domain-containing protein</fullName>
    </recommendedName>
</protein>
<organism evidence="3 4">
    <name type="scientific">Arabis alpina</name>
    <name type="common">Alpine rock-cress</name>
    <dbReference type="NCBI Taxonomy" id="50452"/>
    <lineage>
        <taxon>Eukaryota</taxon>
        <taxon>Viridiplantae</taxon>
        <taxon>Streptophyta</taxon>
        <taxon>Embryophyta</taxon>
        <taxon>Tracheophyta</taxon>
        <taxon>Spermatophyta</taxon>
        <taxon>Magnoliopsida</taxon>
        <taxon>eudicotyledons</taxon>
        <taxon>Gunneridae</taxon>
        <taxon>Pentapetalae</taxon>
        <taxon>rosids</taxon>
        <taxon>malvids</taxon>
        <taxon>Brassicales</taxon>
        <taxon>Brassicaceae</taxon>
        <taxon>Arabideae</taxon>
        <taxon>Arabis</taxon>
    </lineage>
</organism>
<dbReference type="PANTHER" id="PTHR33067">
    <property type="entry name" value="RNA-DIRECTED DNA POLYMERASE-RELATED"/>
    <property type="match status" value="1"/>
</dbReference>
<feature type="region of interest" description="Disordered" evidence="2">
    <location>
        <begin position="363"/>
        <end position="409"/>
    </location>
</feature>
<evidence type="ECO:0000313" key="3">
    <source>
        <dbReference type="EMBL" id="KFK31886.1"/>
    </source>
</evidence>